<evidence type="ECO:0000256" key="5">
    <source>
        <dbReference type="ARBA" id="ARBA00022713"/>
    </source>
</evidence>
<dbReference type="GO" id="GO:0005576">
    <property type="term" value="C:extracellular region"/>
    <property type="evidence" value="ECO:0007669"/>
    <property type="project" value="UniProtKB-SubCell"/>
</dbReference>
<dbReference type="PRINTS" id="PR01797">
    <property type="entry name" value="SAPOSIN"/>
</dbReference>
<comment type="function">
    <text evidence="10">Pulmonary surfactant-associated proteins promote alveolar stability by lowering the surface tension at the air-liquid interface in the peripheral air spaces. SP-B increases the collapse pressure of palmitic acid to nearly 70 millinewtons per meter.</text>
</comment>
<evidence type="ECO:0000256" key="10">
    <source>
        <dbReference type="ARBA" id="ARBA00037221"/>
    </source>
</evidence>
<dbReference type="Pfam" id="PF03489">
    <property type="entry name" value="SapB_2"/>
    <property type="match status" value="2"/>
</dbReference>
<keyword evidence="7" id="KW-0677">Repeat</keyword>
<dbReference type="InterPro" id="IPR007856">
    <property type="entry name" value="SapB_1"/>
</dbReference>
<dbReference type="InterPro" id="IPR003119">
    <property type="entry name" value="SAP_A"/>
</dbReference>
<keyword evidence="3" id="KW-0767">Surface film</keyword>
<evidence type="ECO:0000256" key="1">
    <source>
        <dbReference type="ARBA" id="ARBA00004364"/>
    </source>
</evidence>
<organism evidence="17 18">
    <name type="scientific">Oryctolagus cuniculus</name>
    <name type="common">Rabbit</name>
    <dbReference type="NCBI Taxonomy" id="9986"/>
    <lineage>
        <taxon>Eukaryota</taxon>
        <taxon>Metazoa</taxon>
        <taxon>Chordata</taxon>
        <taxon>Craniata</taxon>
        <taxon>Vertebrata</taxon>
        <taxon>Euteleostomi</taxon>
        <taxon>Mammalia</taxon>
        <taxon>Eutheria</taxon>
        <taxon>Euarchontoglires</taxon>
        <taxon>Glires</taxon>
        <taxon>Lagomorpha</taxon>
        <taxon>Leporidae</taxon>
        <taxon>Oryctolagus</taxon>
    </lineage>
</organism>
<evidence type="ECO:0000256" key="8">
    <source>
        <dbReference type="ARBA" id="ARBA00023157"/>
    </source>
</evidence>
<dbReference type="GO" id="GO:0006665">
    <property type="term" value="P:sphingolipid metabolic process"/>
    <property type="evidence" value="ECO:0007669"/>
    <property type="project" value="InterPro"/>
</dbReference>
<dbReference type="PROSITE" id="PS50015">
    <property type="entry name" value="SAP_B"/>
    <property type="match status" value="3"/>
</dbReference>
<feature type="domain" description="Saposin B-type" evidence="15">
    <location>
        <begin position="284"/>
        <end position="350"/>
    </location>
</feature>
<evidence type="ECO:0000259" key="15">
    <source>
        <dbReference type="PROSITE" id="PS50015"/>
    </source>
</evidence>
<keyword evidence="8" id="KW-1015">Disulfide bond</keyword>
<evidence type="ECO:0000256" key="2">
    <source>
        <dbReference type="ARBA" id="ARBA00011748"/>
    </source>
</evidence>
<evidence type="ECO:0000259" key="16">
    <source>
        <dbReference type="PROSITE" id="PS51110"/>
    </source>
</evidence>
<dbReference type="InterPro" id="IPR051428">
    <property type="entry name" value="Sphingo_Act-Surfact_Prot"/>
</dbReference>
<dbReference type="Proteomes" id="UP000001811">
    <property type="component" value="Chromosome 2"/>
</dbReference>
<gene>
    <name evidence="17" type="primary">SFTPB</name>
</gene>
<dbReference type="PROSITE" id="PS51110">
    <property type="entry name" value="SAP_A"/>
    <property type="match status" value="1"/>
</dbReference>
<evidence type="ECO:0000256" key="13">
    <source>
        <dbReference type="SAM" id="MobiDB-lite"/>
    </source>
</evidence>
<dbReference type="GO" id="GO:0005771">
    <property type="term" value="C:multivesicular body"/>
    <property type="evidence" value="ECO:0007669"/>
    <property type="project" value="TreeGrafter"/>
</dbReference>
<feature type="compositionally biased region" description="Polar residues" evidence="13">
    <location>
        <begin position="456"/>
        <end position="466"/>
    </location>
</feature>
<reference evidence="17" key="2">
    <citation type="submission" date="2025-08" db="UniProtKB">
        <authorList>
            <consortium name="Ensembl"/>
        </authorList>
    </citation>
    <scope>IDENTIFICATION</scope>
    <source>
        <strain evidence="17">Thorbecke</strain>
    </source>
</reference>
<dbReference type="PANTHER" id="PTHR11480:SF33">
    <property type="entry name" value="PULMONARY SURFACTANT-ASSOCIATED PROTEIN B"/>
    <property type="match status" value="1"/>
</dbReference>
<dbReference type="InterPro" id="IPR008138">
    <property type="entry name" value="SapB_2"/>
</dbReference>
<reference evidence="17" key="3">
    <citation type="submission" date="2025-09" db="UniProtKB">
        <authorList>
            <consortium name="Ensembl"/>
        </authorList>
    </citation>
    <scope>IDENTIFICATION</scope>
    <source>
        <strain evidence="17">Thorbecke</strain>
    </source>
</reference>
<dbReference type="EMBL" id="AAGW02007266">
    <property type="status" value="NOT_ANNOTATED_CDS"/>
    <property type="molecule type" value="Genomic_DNA"/>
</dbReference>
<dbReference type="FunFam" id="1.10.225.10:FF:000008">
    <property type="entry name" value="Pulmonary surfactant-associated protein B"/>
    <property type="match status" value="1"/>
</dbReference>
<feature type="domain" description="Saposin B-type" evidence="15">
    <location>
        <begin position="188"/>
        <end position="265"/>
    </location>
</feature>
<keyword evidence="18" id="KW-1185">Reference proteome</keyword>
<dbReference type="GO" id="GO:0016020">
    <property type="term" value="C:membrane"/>
    <property type="evidence" value="ECO:0007669"/>
    <property type="project" value="GOC"/>
</dbReference>
<dbReference type="GO" id="GO:0097208">
    <property type="term" value="C:alveolar lamellar body"/>
    <property type="evidence" value="ECO:0007669"/>
    <property type="project" value="TreeGrafter"/>
</dbReference>
<dbReference type="EMBL" id="AAGW02007270">
    <property type="status" value="NOT_ANNOTATED_CDS"/>
    <property type="molecule type" value="Genomic_DNA"/>
</dbReference>
<dbReference type="EMBL" id="AAGW02007269">
    <property type="status" value="NOT_ANNOTATED_CDS"/>
    <property type="molecule type" value="Genomic_DNA"/>
</dbReference>
<dbReference type="EMBL" id="AAGW02007264">
    <property type="status" value="NOT_ANNOTATED_CDS"/>
    <property type="molecule type" value="Genomic_DNA"/>
</dbReference>
<name>A0A5F9DBC8_RABIT</name>
<dbReference type="SMART" id="SM00741">
    <property type="entry name" value="SapB"/>
    <property type="match status" value="3"/>
</dbReference>
<feature type="domain" description="Saposin B-type" evidence="15">
    <location>
        <begin position="66"/>
        <end position="148"/>
    </location>
</feature>
<dbReference type="PANTHER" id="PTHR11480">
    <property type="entry name" value="SAPOSIN-RELATED"/>
    <property type="match status" value="1"/>
</dbReference>
<feature type="region of interest" description="Disordered" evidence="13">
    <location>
        <begin position="416"/>
        <end position="494"/>
    </location>
</feature>
<keyword evidence="9" id="KW-0325">Glycoprotein</keyword>
<dbReference type="EMBL" id="AAGW02007267">
    <property type="status" value="NOT_ANNOTATED_CDS"/>
    <property type="molecule type" value="Genomic_DNA"/>
</dbReference>
<proteinExistence type="predicted"/>
<evidence type="ECO:0000313" key="18">
    <source>
        <dbReference type="Proteomes" id="UP000001811"/>
    </source>
</evidence>
<feature type="domain" description="Saposin A-type" evidence="16">
    <location>
        <begin position="26"/>
        <end position="66"/>
    </location>
</feature>
<dbReference type="Bgee" id="ENSOCUG00000020733">
    <property type="expression patterns" value="Expressed in upper lobe of left lung and 11 other cell types or tissues"/>
</dbReference>
<comment type="subcellular location">
    <subcellularLocation>
        <location evidence="1">Secreted</location>
        <location evidence="1">Extracellular space</location>
        <location evidence="1">Surface film</location>
    </subcellularLocation>
</comment>
<evidence type="ECO:0000256" key="3">
    <source>
        <dbReference type="ARBA" id="ARBA00022439"/>
    </source>
</evidence>
<evidence type="ECO:0000256" key="11">
    <source>
        <dbReference type="ARBA" id="ARBA00041094"/>
    </source>
</evidence>
<dbReference type="GO" id="GO:0007585">
    <property type="term" value="P:respiratory gaseous exchange by respiratory system"/>
    <property type="evidence" value="ECO:0007669"/>
    <property type="project" value="UniProtKB-KW"/>
</dbReference>
<dbReference type="SUPFAM" id="SSF47862">
    <property type="entry name" value="Saposin"/>
    <property type="match status" value="2"/>
</dbReference>
<dbReference type="Ensembl" id="ENSOCUT00000059904.1">
    <property type="protein sequence ID" value="ENSOCUP00000042591.1"/>
    <property type="gene ID" value="ENSOCUG00000020733.4"/>
</dbReference>
<dbReference type="EMBL" id="AAGW02007265">
    <property type="status" value="NOT_ANNOTATED_CDS"/>
    <property type="molecule type" value="Genomic_DNA"/>
</dbReference>
<reference evidence="17 18" key="1">
    <citation type="journal article" date="2011" name="Nature">
        <title>A high-resolution map of human evolutionary constraint using 29 mammals.</title>
        <authorList>
            <person name="Lindblad-Toh K."/>
            <person name="Garber M."/>
            <person name="Zuk O."/>
            <person name="Lin M.F."/>
            <person name="Parker B.J."/>
            <person name="Washietl S."/>
            <person name="Kheradpour P."/>
            <person name="Ernst J."/>
            <person name="Jordan G."/>
            <person name="Mauceli E."/>
            <person name="Ward L.D."/>
            <person name="Lowe C.B."/>
            <person name="Holloway A.K."/>
            <person name="Clamp M."/>
            <person name="Gnerre S."/>
            <person name="Alfoldi J."/>
            <person name="Beal K."/>
            <person name="Chang J."/>
            <person name="Clawson H."/>
            <person name="Cuff J."/>
            <person name="Di Palma F."/>
            <person name="Fitzgerald S."/>
            <person name="Flicek P."/>
            <person name="Guttman M."/>
            <person name="Hubisz M.J."/>
            <person name="Jaffe D.B."/>
            <person name="Jungreis I."/>
            <person name="Kent W.J."/>
            <person name="Kostka D."/>
            <person name="Lara M."/>
            <person name="Martins A.L."/>
            <person name="Massingham T."/>
            <person name="Moltke I."/>
            <person name="Raney B.J."/>
            <person name="Rasmussen M.D."/>
            <person name="Robinson J."/>
            <person name="Stark A."/>
            <person name="Vilella A.J."/>
            <person name="Wen J."/>
            <person name="Xie X."/>
            <person name="Zody M.C."/>
            <person name="Baldwin J."/>
            <person name="Bloom T."/>
            <person name="Chin C.W."/>
            <person name="Heiman D."/>
            <person name="Nicol R."/>
            <person name="Nusbaum C."/>
            <person name="Young S."/>
            <person name="Wilkinson J."/>
            <person name="Worley K.C."/>
            <person name="Kovar C.L."/>
            <person name="Muzny D.M."/>
            <person name="Gibbs R.A."/>
            <person name="Cree A."/>
            <person name="Dihn H.H."/>
            <person name="Fowler G."/>
            <person name="Jhangiani S."/>
            <person name="Joshi V."/>
            <person name="Lee S."/>
            <person name="Lewis L.R."/>
            <person name="Nazareth L.V."/>
            <person name="Okwuonu G."/>
            <person name="Santibanez J."/>
            <person name="Warren W.C."/>
            <person name="Mardis E.R."/>
            <person name="Weinstock G.M."/>
            <person name="Wilson R.K."/>
            <person name="Delehaunty K."/>
            <person name="Dooling D."/>
            <person name="Fronik C."/>
            <person name="Fulton L."/>
            <person name="Fulton B."/>
            <person name="Graves T."/>
            <person name="Minx P."/>
            <person name="Sodergren E."/>
            <person name="Birney E."/>
            <person name="Margulies E.H."/>
            <person name="Herrero J."/>
            <person name="Green E.D."/>
            <person name="Haussler D."/>
            <person name="Siepel A."/>
            <person name="Goldman N."/>
            <person name="Pollard K.S."/>
            <person name="Pedersen J.S."/>
            <person name="Lander E.S."/>
            <person name="Kellis M."/>
        </authorList>
    </citation>
    <scope>NUCLEOTIDE SEQUENCE [LARGE SCALE GENOMIC DNA]</scope>
    <source>
        <strain evidence="17 18">Thorbecke inbred</strain>
    </source>
</reference>
<keyword evidence="4" id="KW-0964">Secreted</keyword>
<dbReference type="EMBL" id="AAGW02007268">
    <property type="status" value="NOT_ANNOTATED_CDS"/>
    <property type="molecule type" value="Genomic_DNA"/>
</dbReference>
<keyword evidence="5" id="KW-0305">Gaseous exchange</keyword>
<feature type="signal peptide" evidence="14">
    <location>
        <begin position="1"/>
        <end position="24"/>
    </location>
</feature>
<evidence type="ECO:0000256" key="4">
    <source>
        <dbReference type="ARBA" id="ARBA00022525"/>
    </source>
</evidence>
<dbReference type="GeneTree" id="ENSGT00940000161711"/>
<dbReference type="InterPro" id="IPR008373">
    <property type="entry name" value="Saposin"/>
</dbReference>
<feature type="compositionally biased region" description="Polar residues" evidence="13">
    <location>
        <begin position="425"/>
        <end position="442"/>
    </location>
</feature>
<sequence length="544" mass="59211">MAKSHLPPWLLLLLLPTLCGPGTAVWATSPLACAQGPEFWCQSLEQALQCKALGHCLQEVWGHVGADDLCQECQDIVNILTKMTKEAIFQDTIRKFLEHECDVLPLKLLVPQCHHVLDVYFPLTITYFQSQINAKAICQHLGLCQPGSPEPPLDPLPDKLVLPTLLGALPAKPGPHTQDLSAQRFPIPLPLCWLCRTLLKRIQAMIPKGVLAMAVAQVCHVVPLVVGGICQCLAERYTVILLEVLLGHVLPQLVCGLVLRCSSVDSIGQVPPTLEALPGEWLPQDPECRLCMSVTTQARNISEQTRPQAVYHACLSSQLDKQECEQFVELHTPQLLSLLSRGWDARAICQGPCSPRGRGAVWEALRVHIEKAVSKWPWGRVWPRSALSSASKALTSEDSAVQDLALVDARPQCVATALPPPRLSQPESQPNTRATSVLSGKQQEPCAPQQVCRETPQPSLQQSHTRLPQPPRGQADQILPPHPHPHLTPETGFTATCSQSTKFKIQKREAGAVTQQVGPPPAVPACHVGTSLSSSCSTPDPAPC</sequence>
<dbReference type="Gene3D" id="1.10.225.10">
    <property type="entry name" value="Saposin-like"/>
    <property type="match status" value="2"/>
</dbReference>
<dbReference type="SMART" id="SM00162">
    <property type="entry name" value="SAPA"/>
    <property type="match status" value="1"/>
</dbReference>
<evidence type="ECO:0000256" key="7">
    <source>
        <dbReference type="ARBA" id="ARBA00022737"/>
    </source>
</evidence>
<keyword evidence="6 14" id="KW-0732">Signal</keyword>
<protein>
    <recommendedName>
        <fullName evidence="11">Pulmonary surfactant-associated protein B</fullName>
    </recommendedName>
    <alternativeName>
        <fullName evidence="12">Pulmonary surfactant-associated proteolipid SPL(Phe)</fullName>
    </alternativeName>
</protein>
<evidence type="ECO:0000256" key="14">
    <source>
        <dbReference type="SAM" id="SignalP"/>
    </source>
</evidence>
<dbReference type="Pfam" id="PF02199">
    <property type="entry name" value="SapA"/>
    <property type="match status" value="1"/>
</dbReference>
<evidence type="ECO:0000256" key="9">
    <source>
        <dbReference type="ARBA" id="ARBA00023180"/>
    </source>
</evidence>
<feature type="chain" id="PRO_5023909603" description="Pulmonary surfactant-associated protein B" evidence="14">
    <location>
        <begin position="25"/>
        <end position="544"/>
    </location>
</feature>
<dbReference type="InterPro" id="IPR008139">
    <property type="entry name" value="SaposinB_dom"/>
</dbReference>
<dbReference type="EMBL" id="AAGW02007263">
    <property type="status" value="NOT_ANNOTATED_CDS"/>
    <property type="molecule type" value="Genomic_DNA"/>
</dbReference>
<dbReference type="Pfam" id="PF05184">
    <property type="entry name" value="SapB_1"/>
    <property type="match status" value="1"/>
</dbReference>
<accession>A0A5F9DBC8</accession>
<evidence type="ECO:0000313" key="17">
    <source>
        <dbReference type="Ensembl" id="ENSOCUP00000042591.1"/>
    </source>
</evidence>
<evidence type="ECO:0000256" key="6">
    <source>
        <dbReference type="ARBA" id="ARBA00022729"/>
    </source>
</evidence>
<dbReference type="InterPro" id="IPR011001">
    <property type="entry name" value="Saposin-like"/>
</dbReference>
<comment type="subunit">
    <text evidence="2">Homodimer; disulfide-linked.</text>
</comment>
<dbReference type="GO" id="GO:0005764">
    <property type="term" value="C:lysosome"/>
    <property type="evidence" value="ECO:0007669"/>
    <property type="project" value="InterPro"/>
</dbReference>
<evidence type="ECO:0000256" key="12">
    <source>
        <dbReference type="ARBA" id="ARBA00041785"/>
    </source>
</evidence>
<dbReference type="AlphaFoldDB" id="A0A5F9DBC8"/>